<evidence type="ECO:0000313" key="8">
    <source>
        <dbReference type="Proteomes" id="UP000008130"/>
    </source>
</evidence>
<keyword evidence="8" id="KW-1185">Reference proteome</keyword>
<dbReference type="KEGG" id="pgv:SL003B_0792"/>
<evidence type="ECO:0000256" key="3">
    <source>
        <dbReference type="ARBA" id="ARBA00022741"/>
    </source>
</evidence>
<evidence type="ECO:0000256" key="1">
    <source>
        <dbReference type="ARBA" id="ARBA00005417"/>
    </source>
</evidence>
<dbReference type="eggNOG" id="COG1116">
    <property type="taxonomic scope" value="Bacteria"/>
</dbReference>
<evidence type="ECO:0000313" key="7">
    <source>
        <dbReference type="EMBL" id="ADZ69222.1"/>
    </source>
</evidence>
<dbReference type="Gene3D" id="3.40.50.300">
    <property type="entry name" value="P-loop containing nucleotide triphosphate hydrolases"/>
    <property type="match status" value="1"/>
</dbReference>
<dbReference type="PANTHER" id="PTHR42788">
    <property type="entry name" value="TAURINE IMPORT ATP-BINDING PROTEIN-RELATED"/>
    <property type="match status" value="1"/>
</dbReference>
<name>F2IWC3_POLGS</name>
<dbReference type="CDD" id="cd03293">
    <property type="entry name" value="ABC_NrtD_SsuB_transporters"/>
    <property type="match status" value="1"/>
</dbReference>
<dbReference type="EMBL" id="CP002568">
    <property type="protein sequence ID" value="ADZ69222.1"/>
    <property type="molecule type" value="Genomic_DNA"/>
</dbReference>
<dbReference type="PROSITE" id="PS00211">
    <property type="entry name" value="ABC_TRANSPORTER_1"/>
    <property type="match status" value="1"/>
</dbReference>
<dbReference type="PANTHER" id="PTHR42788:SF19">
    <property type="entry name" value="ALIPHATIC SULFONATES IMPORT ATP-BINDING PROTEIN SSUB 2"/>
    <property type="match status" value="1"/>
</dbReference>
<keyword evidence="2" id="KW-0813">Transport</keyword>
<organism evidence="7 8">
    <name type="scientific">Polymorphum gilvum (strain LMG 25793 / CGMCC 1.9160 / SL003B-26A1)</name>
    <dbReference type="NCBI Taxonomy" id="991905"/>
    <lineage>
        <taxon>Bacteria</taxon>
        <taxon>Pseudomonadati</taxon>
        <taxon>Pseudomonadota</taxon>
        <taxon>Alphaproteobacteria</taxon>
        <taxon>Rhodobacterales</taxon>
        <taxon>Paracoccaceae</taxon>
        <taxon>Polymorphum</taxon>
    </lineage>
</organism>
<dbReference type="PATRIC" id="fig|991905.3.peg.803"/>
<comment type="similarity">
    <text evidence="1">Belongs to the ABC transporter superfamily.</text>
</comment>
<dbReference type="InterPro" id="IPR003439">
    <property type="entry name" value="ABC_transporter-like_ATP-bd"/>
</dbReference>
<dbReference type="InterPro" id="IPR017871">
    <property type="entry name" value="ABC_transporter-like_CS"/>
</dbReference>
<dbReference type="STRING" id="991905.SL003B_0792"/>
<feature type="region of interest" description="Disordered" evidence="5">
    <location>
        <begin position="1"/>
        <end position="35"/>
    </location>
</feature>
<dbReference type="SUPFAM" id="SSF52540">
    <property type="entry name" value="P-loop containing nucleoside triphosphate hydrolases"/>
    <property type="match status" value="1"/>
</dbReference>
<evidence type="ECO:0000256" key="5">
    <source>
        <dbReference type="SAM" id="MobiDB-lite"/>
    </source>
</evidence>
<gene>
    <name evidence="7" type="ordered locus">SL003B_0792</name>
</gene>
<dbReference type="InterPro" id="IPR003593">
    <property type="entry name" value="AAA+_ATPase"/>
</dbReference>
<sequence length="294" mass="32087">MRSCDQKKADFRVSSPTNSVPGPAQGPAVTPSARSGRPLVRLEGVSKIFSNGTVALQDMTLDVRQGEFISLLGPSGCGKSTVLRIIAGLGDPSAGSIDWPTSGHDASGKAHPEISFVFQEPTLMPWATVFGNVWLPLRLKGVSKAAARDEVLAALQMVGLDKFADAYPRELSGGMKMRVSIARALVTRPKLLLMDEPFAALDEITRFKLNNDLLHLWEKFGWTVIFVTHSVFESVYLSNRIVVMAARPGRVVNDMAVDAPYPREEEFRTSSVYNDFCREASAALHAAMDVNDHL</sequence>
<reference evidence="7 8" key="1">
    <citation type="journal article" date="2011" name="J. Bacteriol.">
        <title>Complete genome sequence of Polymorphum gilvum SL003B-26A1T, a crude oil-degrading bacterium from oil-polluted saline soil.</title>
        <authorList>
            <person name="Li S.G."/>
            <person name="Tang Y.Q."/>
            <person name="Nie Y."/>
            <person name="Cai M."/>
            <person name="Wu X.L."/>
        </authorList>
    </citation>
    <scope>NUCLEOTIDE SEQUENCE [LARGE SCALE GENOMIC DNA]</scope>
    <source>
        <strain evidence="8">LMG 25793 / CGMCC 1.9160 / SL003B-26A1</strain>
    </source>
</reference>
<dbReference type="SMART" id="SM00382">
    <property type="entry name" value="AAA"/>
    <property type="match status" value="1"/>
</dbReference>
<proteinExistence type="inferred from homology"/>
<dbReference type="InterPro" id="IPR027417">
    <property type="entry name" value="P-loop_NTPase"/>
</dbReference>
<keyword evidence="3" id="KW-0547">Nucleotide-binding</keyword>
<dbReference type="Pfam" id="PF00005">
    <property type="entry name" value="ABC_tran"/>
    <property type="match status" value="1"/>
</dbReference>
<evidence type="ECO:0000256" key="2">
    <source>
        <dbReference type="ARBA" id="ARBA00022448"/>
    </source>
</evidence>
<keyword evidence="4" id="KW-0067">ATP-binding</keyword>
<evidence type="ECO:0000256" key="4">
    <source>
        <dbReference type="ARBA" id="ARBA00022840"/>
    </source>
</evidence>
<protein>
    <submittedName>
        <fullName evidence="7">ABC transporter nucleotide binding/ATPase protein</fullName>
    </submittedName>
</protein>
<dbReference type="HOGENOM" id="CLU_000604_1_22_5"/>
<dbReference type="PROSITE" id="PS50893">
    <property type="entry name" value="ABC_TRANSPORTER_2"/>
    <property type="match status" value="1"/>
</dbReference>
<dbReference type="Proteomes" id="UP000008130">
    <property type="component" value="Chromosome"/>
</dbReference>
<dbReference type="RefSeq" id="WP_013651542.1">
    <property type="nucleotide sequence ID" value="NC_015259.1"/>
</dbReference>
<feature type="compositionally biased region" description="Basic and acidic residues" evidence="5">
    <location>
        <begin position="1"/>
        <end position="11"/>
    </location>
</feature>
<dbReference type="GO" id="GO:0005524">
    <property type="term" value="F:ATP binding"/>
    <property type="evidence" value="ECO:0007669"/>
    <property type="project" value="UniProtKB-KW"/>
</dbReference>
<evidence type="ECO:0000259" key="6">
    <source>
        <dbReference type="PROSITE" id="PS50893"/>
    </source>
</evidence>
<accession>F2IWC3</accession>
<feature type="domain" description="ABC transporter" evidence="6">
    <location>
        <begin position="40"/>
        <end position="271"/>
    </location>
</feature>
<dbReference type="GO" id="GO:0016887">
    <property type="term" value="F:ATP hydrolysis activity"/>
    <property type="evidence" value="ECO:0007669"/>
    <property type="project" value="InterPro"/>
</dbReference>
<dbReference type="InterPro" id="IPR050166">
    <property type="entry name" value="ABC_transporter_ATP-bind"/>
</dbReference>
<dbReference type="AlphaFoldDB" id="F2IWC3"/>